<protein>
    <submittedName>
        <fullName evidence="2">(apollo) hypothetical protein</fullName>
    </submittedName>
</protein>
<dbReference type="EMBL" id="CAJQZP010000008">
    <property type="protein sequence ID" value="CAG4931459.1"/>
    <property type="molecule type" value="Genomic_DNA"/>
</dbReference>
<evidence type="ECO:0000256" key="1">
    <source>
        <dbReference type="SAM" id="SignalP"/>
    </source>
</evidence>
<accession>A0A8S3W0I4</accession>
<evidence type="ECO:0000313" key="2">
    <source>
        <dbReference type="EMBL" id="CAG4931459.1"/>
    </source>
</evidence>
<name>A0A8S3W0I4_PARAO</name>
<feature type="signal peptide" evidence="1">
    <location>
        <begin position="1"/>
        <end position="24"/>
    </location>
</feature>
<organism evidence="2 3">
    <name type="scientific">Parnassius apollo</name>
    <name type="common">Apollo butterfly</name>
    <name type="synonym">Papilio apollo</name>
    <dbReference type="NCBI Taxonomy" id="110799"/>
    <lineage>
        <taxon>Eukaryota</taxon>
        <taxon>Metazoa</taxon>
        <taxon>Ecdysozoa</taxon>
        <taxon>Arthropoda</taxon>
        <taxon>Hexapoda</taxon>
        <taxon>Insecta</taxon>
        <taxon>Pterygota</taxon>
        <taxon>Neoptera</taxon>
        <taxon>Endopterygota</taxon>
        <taxon>Lepidoptera</taxon>
        <taxon>Glossata</taxon>
        <taxon>Ditrysia</taxon>
        <taxon>Papilionoidea</taxon>
        <taxon>Papilionidae</taxon>
        <taxon>Parnassiinae</taxon>
        <taxon>Parnassini</taxon>
        <taxon>Parnassius</taxon>
        <taxon>Parnassius</taxon>
    </lineage>
</organism>
<keyword evidence="1" id="KW-0732">Signal</keyword>
<evidence type="ECO:0000313" key="3">
    <source>
        <dbReference type="Proteomes" id="UP000691718"/>
    </source>
</evidence>
<dbReference type="OrthoDB" id="6022609at2759"/>
<comment type="caution">
    <text evidence="2">The sequence shown here is derived from an EMBL/GenBank/DDBJ whole genome shotgun (WGS) entry which is preliminary data.</text>
</comment>
<keyword evidence="3" id="KW-1185">Reference proteome</keyword>
<dbReference type="AlphaFoldDB" id="A0A8S3W0I4"/>
<reference evidence="2" key="1">
    <citation type="submission" date="2021-04" db="EMBL/GenBank/DDBJ databases">
        <authorList>
            <person name="Tunstrom K."/>
        </authorList>
    </citation>
    <scope>NUCLEOTIDE SEQUENCE</scope>
</reference>
<proteinExistence type="predicted"/>
<sequence length="132" mass="14367">MTMGGRDVALWCAVVAAVVTTVATGPMGGKYEKIAPQQLSHITAKLRLPRFVNGNDPIPSNQMCKENDKTYKVGELIYRGCEETCECKATGVFDCSPRCDHSYVSREEKLTDPYCHLSPVDECCALIACASG</sequence>
<feature type="chain" id="PRO_5035759294" evidence="1">
    <location>
        <begin position="25"/>
        <end position="132"/>
    </location>
</feature>
<dbReference type="Proteomes" id="UP000691718">
    <property type="component" value="Unassembled WGS sequence"/>
</dbReference>
<gene>
    <name evidence="2" type="ORF">PAPOLLO_LOCUS389</name>
</gene>